<feature type="compositionally biased region" description="Low complexity" evidence="2">
    <location>
        <begin position="72"/>
        <end position="83"/>
    </location>
</feature>
<dbReference type="Proteomes" id="UP001153714">
    <property type="component" value="Chromosome 12"/>
</dbReference>
<evidence type="ECO:0000313" key="4">
    <source>
        <dbReference type="Proteomes" id="UP001153714"/>
    </source>
</evidence>
<feature type="coiled-coil region" evidence="1">
    <location>
        <begin position="569"/>
        <end position="596"/>
    </location>
</feature>
<sequence length="842" mass="91104">MLQKAHQAPVASEIIIAHDTSGLHGPMDHDSIYSIPSLWKSDDDDKDYIYRMCDRTARVARGDRVVLRARRGTTAAPGRAAAPAPAPLAPTTTPPPARSPPDDCTASANQGTQGRSASVARWAGTGARAGHAWSAGATRAGRWGPRATPRAAAAAAPPPPARAATAAPRPAPICTPLLTAGVTCDNCTQTLLDSVEELNLDLRTRADPTELSRIPKPYPALLEFKHNTSLLSSTLESLSRDVVDTKILTRTIHDLEEKEHKIFTEAYRLKTEASTIEKHAHYLSLESMSGLEEVLKQRRRLAEEVAALGEFTFGDKHLSARKALKEAKHLLKQIKDIKVSDFLGGANDVFDSATLQSTAVQEYDYRLEDTQRRVLQLKDALEQWEKKSEDLQRLGNVVWSAGDQVAAIEKTVKPKLSALRDTALRCRLMLEDITSLSPKNLTDEVSSSLLRAQSLAIRFPSAVAELAVLTLAAEEKEGILYNLTPQYRLKYLEPVEKHVAYLTEEAKRYKRVFSGAREAASLGVSAAHAWGAVADAVRDAAAAAAAAAASATAAAATFTADSVPRAATSADLEKRAADLLAESEELRNRLESLRRAGDVVGVSLRALGWGERALGGRPRAHVAAALREAGARADTVFGTMRALYDDAAELRRRARYSLRRKLADLQRHGDTQLGAAQEHVSQIRGNTLRGAELAESLAGAAAARAREHSAADVTLRPALHNLRDKIARARHAAHSIAVSLTSMEGTPAGCSRAYSLPSTSPSTTRLSTAFSFAVVRDGPLLYLTDNTQEKEKYMKLSVERKLLRLTWDLGAGEASITHPEVLHPAHDDADATAYRVEIERSA</sequence>
<accession>A0A9N9QWH2</accession>
<evidence type="ECO:0000256" key="2">
    <source>
        <dbReference type="SAM" id="MobiDB-lite"/>
    </source>
</evidence>
<organism evidence="3 4">
    <name type="scientific">Diatraea saccharalis</name>
    <name type="common">sugarcane borer</name>
    <dbReference type="NCBI Taxonomy" id="40085"/>
    <lineage>
        <taxon>Eukaryota</taxon>
        <taxon>Metazoa</taxon>
        <taxon>Ecdysozoa</taxon>
        <taxon>Arthropoda</taxon>
        <taxon>Hexapoda</taxon>
        <taxon>Insecta</taxon>
        <taxon>Pterygota</taxon>
        <taxon>Neoptera</taxon>
        <taxon>Endopterygota</taxon>
        <taxon>Lepidoptera</taxon>
        <taxon>Glossata</taxon>
        <taxon>Ditrysia</taxon>
        <taxon>Pyraloidea</taxon>
        <taxon>Crambidae</taxon>
        <taxon>Crambinae</taxon>
        <taxon>Diatraea</taxon>
    </lineage>
</organism>
<dbReference type="Gene3D" id="2.60.120.200">
    <property type="match status" value="1"/>
</dbReference>
<keyword evidence="1" id="KW-0175">Coiled coil</keyword>
<feature type="compositionally biased region" description="Pro residues" evidence="2">
    <location>
        <begin position="84"/>
        <end position="99"/>
    </location>
</feature>
<evidence type="ECO:0000313" key="3">
    <source>
        <dbReference type="EMBL" id="CAG9784735.1"/>
    </source>
</evidence>
<name>A0A9N9QWH2_9NEOP</name>
<dbReference type="OrthoDB" id="8545473at2759"/>
<evidence type="ECO:0000256" key="1">
    <source>
        <dbReference type="SAM" id="Coils"/>
    </source>
</evidence>
<feature type="coiled-coil region" evidence="1">
    <location>
        <begin position="367"/>
        <end position="394"/>
    </location>
</feature>
<feature type="region of interest" description="Disordered" evidence="2">
    <location>
        <begin position="70"/>
        <end position="168"/>
    </location>
</feature>
<proteinExistence type="predicted"/>
<feature type="compositionally biased region" description="Low complexity" evidence="2">
    <location>
        <begin position="145"/>
        <end position="155"/>
    </location>
</feature>
<protein>
    <submittedName>
        <fullName evidence="3">Uncharacterized protein</fullName>
    </submittedName>
</protein>
<feature type="compositionally biased region" description="Polar residues" evidence="2">
    <location>
        <begin position="106"/>
        <end position="116"/>
    </location>
</feature>
<dbReference type="AlphaFoldDB" id="A0A9N9QWH2"/>
<gene>
    <name evidence="3" type="ORF">DIATSA_LOCUS2809</name>
</gene>
<reference evidence="3" key="1">
    <citation type="submission" date="2021-12" db="EMBL/GenBank/DDBJ databases">
        <authorList>
            <person name="King R."/>
        </authorList>
    </citation>
    <scope>NUCLEOTIDE SEQUENCE</scope>
</reference>
<reference evidence="3" key="2">
    <citation type="submission" date="2022-10" db="EMBL/GenBank/DDBJ databases">
        <authorList>
            <consortium name="ENA_rothamsted_submissions"/>
            <consortium name="culmorum"/>
            <person name="King R."/>
        </authorList>
    </citation>
    <scope>NUCLEOTIDE SEQUENCE</scope>
</reference>
<keyword evidence="4" id="KW-1185">Reference proteome</keyword>
<dbReference type="EMBL" id="OU893343">
    <property type="protein sequence ID" value="CAG9784735.1"/>
    <property type="molecule type" value="Genomic_DNA"/>
</dbReference>